<dbReference type="PANTHER" id="PTHR43711">
    <property type="entry name" value="TWO-COMPONENT HISTIDINE KINASE"/>
    <property type="match status" value="1"/>
</dbReference>
<evidence type="ECO:0000256" key="8">
    <source>
        <dbReference type="PROSITE-ProRule" id="PRU00169"/>
    </source>
</evidence>
<comment type="catalytic activity">
    <reaction evidence="1">
        <text>ATP + protein L-histidine = ADP + protein N-phospho-L-histidine.</text>
        <dbReference type="EC" id="2.7.13.3"/>
    </reaction>
</comment>
<dbReference type="Pfam" id="PF00072">
    <property type="entry name" value="Response_reg"/>
    <property type="match status" value="1"/>
</dbReference>
<keyword evidence="7" id="KW-0472">Membrane</keyword>
<evidence type="ECO:0000256" key="7">
    <source>
        <dbReference type="ARBA" id="ARBA00023136"/>
    </source>
</evidence>
<dbReference type="Pfam" id="PF00512">
    <property type="entry name" value="HisKA"/>
    <property type="match status" value="1"/>
</dbReference>
<comment type="caution">
    <text evidence="12">The sequence shown here is derived from an EMBL/GenBank/DDBJ whole genome shotgun (WGS) entry which is preliminary data.</text>
</comment>
<dbReference type="AlphaFoldDB" id="A0A523WBG5"/>
<evidence type="ECO:0000256" key="4">
    <source>
        <dbReference type="ARBA" id="ARBA00022679"/>
    </source>
</evidence>
<keyword evidence="3 8" id="KW-0597">Phosphoprotein</keyword>
<keyword evidence="5" id="KW-0418">Kinase</keyword>
<keyword evidence="4" id="KW-0808">Transferase</keyword>
<dbReference type="InterPro" id="IPR036890">
    <property type="entry name" value="HATPase_C_sf"/>
</dbReference>
<dbReference type="SUPFAM" id="SSF47384">
    <property type="entry name" value="Homodimeric domain of signal transducing histidine kinase"/>
    <property type="match status" value="1"/>
</dbReference>
<reference evidence="12 13" key="1">
    <citation type="submission" date="2019-03" db="EMBL/GenBank/DDBJ databases">
        <title>Metabolic potential of uncultured bacteria and archaea associated with petroleum seepage in deep-sea sediments.</title>
        <authorList>
            <person name="Dong X."/>
            <person name="Hubert C."/>
        </authorList>
    </citation>
    <scope>NUCLEOTIDE SEQUENCE [LARGE SCALE GENOMIC DNA]</scope>
    <source>
        <strain evidence="12">E29_bin52</strain>
    </source>
</reference>
<dbReference type="InterPro" id="IPR003661">
    <property type="entry name" value="HisK_dim/P_dom"/>
</dbReference>
<dbReference type="Pfam" id="PF02518">
    <property type="entry name" value="HATPase_c"/>
    <property type="match status" value="1"/>
</dbReference>
<evidence type="ECO:0000259" key="10">
    <source>
        <dbReference type="PROSITE" id="PS50109"/>
    </source>
</evidence>
<dbReference type="InterPro" id="IPR050736">
    <property type="entry name" value="Sensor_HK_Regulatory"/>
</dbReference>
<dbReference type="SMART" id="SM00448">
    <property type="entry name" value="REC"/>
    <property type="match status" value="1"/>
</dbReference>
<dbReference type="GO" id="GO:0000155">
    <property type="term" value="F:phosphorelay sensor kinase activity"/>
    <property type="evidence" value="ECO:0007669"/>
    <property type="project" value="InterPro"/>
</dbReference>
<feature type="domain" description="Histidine kinase" evidence="10">
    <location>
        <begin position="189"/>
        <end position="405"/>
    </location>
</feature>
<dbReference type="SUPFAM" id="SSF52172">
    <property type="entry name" value="CheY-like"/>
    <property type="match status" value="1"/>
</dbReference>
<dbReference type="InterPro" id="IPR005467">
    <property type="entry name" value="His_kinase_dom"/>
</dbReference>
<evidence type="ECO:0000256" key="5">
    <source>
        <dbReference type="ARBA" id="ARBA00022777"/>
    </source>
</evidence>
<gene>
    <name evidence="12" type="ORF">E3J48_01200</name>
</gene>
<dbReference type="SMART" id="SM00387">
    <property type="entry name" value="HATPase_c"/>
    <property type="match status" value="1"/>
</dbReference>
<feature type="coiled-coil region" evidence="9">
    <location>
        <begin position="107"/>
        <end position="182"/>
    </location>
</feature>
<evidence type="ECO:0000313" key="12">
    <source>
        <dbReference type="EMBL" id="TET64385.1"/>
    </source>
</evidence>
<name>A0A523WBG5_UNCAE</name>
<feature type="domain" description="Response regulatory" evidence="11">
    <location>
        <begin position="6"/>
        <end position="122"/>
    </location>
</feature>
<evidence type="ECO:0000256" key="1">
    <source>
        <dbReference type="ARBA" id="ARBA00000085"/>
    </source>
</evidence>
<dbReference type="Gene3D" id="1.10.287.130">
    <property type="match status" value="1"/>
</dbReference>
<dbReference type="PROSITE" id="PS50109">
    <property type="entry name" value="HIS_KIN"/>
    <property type="match status" value="1"/>
</dbReference>
<protein>
    <recommendedName>
        <fullName evidence="2">histidine kinase</fullName>
        <ecNumber evidence="2">2.7.13.3</ecNumber>
    </recommendedName>
</protein>
<organism evidence="12 13">
    <name type="scientific">Aerophobetes bacterium</name>
    <dbReference type="NCBI Taxonomy" id="2030807"/>
    <lineage>
        <taxon>Bacteria</taxon>
        <taxon>Candidatus Aerophobota</taxon>
    </lineage>
</organism>
<dbReference type="CDD" id="cd00075">
    <property type="entry name" value="HATPase"/>
    <property type="match status" value="1"/>
</dbReference>
<dbReference type="PANTHER" id="PTHR43711:SF31">
    <property type="entry name" value="HISTIDINE KINASE"/>
    <property type="match status" value="1"/>
</dbReference>
<keyword evidence="6" id="KW-0902">Two-component regulatory system</keyword>
<dbReference type="InterPro" id="IPR001789">
    <property type="entry name" value="Sig_transdc_resp-reg_receiver"/>
</dbReference>
<dbReference type="Gene3D" id="3.30.565.10">
    <property type="entry name" value="Histidine kinase-like ATPase, C-terminal domain"/>
    <property type="match status" value="1"/>
</dbReference>
<sequence length="415" mass="46721">MDKKLNILHLEDVTSDAELVELELHKLTAGFCLRHVATREDFLEQLKSFVPGLILADYALPGYNGMAALEAARKQCPGVPFILVSGSIGEDMVVEALKKGATDYVLKERLSRLVPVINRAMEEAEERLQRKKAENKLREYQEHLEELVKERTSELEKEILEREKAEGLIKQQNERLKELDRMKSDFLSTAAHELRTPLTSILGFSEILLKRKLDEERRSRFLKIINEESAGLAGLINDLLDVSRIESGRGFRIKKAPTDVKDIILENVDLFKSQTDKHKFEVNIPPDLARIEADKDKINQVVENLISNARKFSPQGGRITVSVEQAKGELKVSVADTGIGISKKDLPHIFEKFYRADNASVEGIGGTGLGLGIVKYIVESHGGKTWVESKLGRGSTFSFTLPLKSAKRRRERKIL</sequence>
<dbReference type="InterPro" id="IPR011006">
    <property type="entry name" value="CheY-like_superfamily"/>
</dbReference>
<dbReference type="FunFam" id="3.30.565.10:FF:000006">
    <property type="entry name" value="Sensor histidine kinase WalK"/>
    <property type="match status" value="1"/>
</dbReference>
<evidence type="ECO:0000256" key="9">
    <source>
        <dbReference type="SAM" id="Coils"/>
    </source>
</evidence>
<evidence type="ECO:0000256" key="2">
    <source>
        <dbReference type="ARBA" id="ARBA00012438"/>
    </source>
</evidence>
<dbReference type="EMBL" id="SOIZ01000055">
    <property type="protein sequence ID" value="TET64385.1"/>
    <property type="molecule type" value="Genomic_DNA"/>
</dbReference>
<evidence type="ECO:0000259" key="11">
    <source>
        <dbReference type="PROSITE" id="PS50110"/>
    </source>
</evidence>
<dbReference type="InterPro" id="IPR003594">
    <property type="entry name" value="HATPase_dom"/>
</dbReference>
<proteinExistence type="predicted"/>
<dbReference type="Proteomes" id="UP000319130">
    <property type="component" value="Unassembled WGS sequence"/>
</dbReference>
<dbReference type="CDD" id="cd00156">
    <property type="entry name" value="REC"/>
    <property type="match status" value="1"/>
</dbReference>
<dbReference type="SMART" id="SM00388">
    <property type="entry name" value="HisKA"/>
    <property type="match status" value="1"/>
</dbReference>
<evidence type="ECO:0000256" key="3">
    <source>
        <dbReference type="ARBA" id="ARBA00022553"/>
    </source>
</evidence>
<dbReference type="PROSITE" id="PS50110">
    <property type="entry name" value="RESPONSE_REGULATORY"/>
    <property type="match status" value="1"/>
</dbReference>
<feature type="modified residue" description="4-aspartylphosphate" evidence="8">
    <location>
        <position position="57"/>
    </location>
</feature>
<dbReference type="EC" id="2.7.13.3" evidence="2"/>
<dbReference type="CDD" id="cd00082">
    <property type="entry name" value="HisKA"/>
    <property type="match status" value="1"/>
</dbReference>
<keyword evidence="9" id="KW-0175">Coiled coil</keyword>
<dbReference type="InterPro" id="IPR036097">
    <property type="entry name" value="HisK_dim/P_sf"/>
</dbReference>
<dbReference type="SUPFAM" id="SSF55874">
    <property type="entry name" value="ATPase domain of HSP90 chaperone/DNA topoisomerase II/histidine kinase"/>
    <property type="match status" value="1"/>
</dbReference>
<dbReference type="PRINTS" id="PR00344">
    <property type="entry name" value="BCTRLSENSOR"/>
</dbReference>
<evidence type="ECO:0000313" key="13">
    <source>
        <dbReference type="Proteomes" id="UP000319130"/>
    </source>
</evidence>
<dbReference type="FunFam" id="1.10.287.130:FF:000001">
    <property type="entry name" value="Two-component sensor histidine kinase"/>
    <property type="match status" value="1"/>
</dbReference>
<accession>A0A523WBG5</accession>
<dbReference type="Gene3D" id="3.40.50.2300">
    <property type="match status" value="1"/>
</dbReference>
<dbReference type="InterPro" id="IPR004358">
    <property type="entry name" value="Sig_transdc_His_kin-like_C"/>
</dbReference>
<evidence type="ECO:0000256" key="6">
    <source>
        <dbReference type="ARBA" id="ARBA00023012"/>
    </source>
</evidence>